<organism evidence="1 2">
    <name type="scientific">Rotaria magnacalcarata</name>
    <dbReference type="NCBI Taxonomy" id="392030"/>
    <lineage>
        <taxon>Eukaryota</taxon>
        <taxon>Metazoa</taxon>
        <taxon>Spiralia</taxon>
        <taxon>Gnathifera</taxon>
        <taxon>Rotifera</taxon>
        <taxon>Eurotatoria</taxon>
        <taxon>Bdelloidea</taxon>
        <taxon>Philodinida</taxon>
        <taxon>Philodinidae</taxon>
        <taxon>Rotaria</taxon>
    </lineage>
</organism>
<evidence type="ECO:0000313" key="1">
    <source>
        <dbReference type="EMBL" id="CAF4505589.1"/>
    </source>
</evidence>
<reference evidence="1" key="1">
    <citation type="submission" date="2021-02" db="EMBL/GenBank/DDBJ databases">
        <authorList>
            <person name="Nowell W R."/>
        </authorList>
    </citation>
    <scope>NUCLEOTIDE SEQUENCE</scope>
</reference>
<dbReference type="EMBL" id="CAJOBI010082858">
    <property type="protein sequence ID" value="CAF4505589.1"/>
    <property type="molecule type" value="Genomic_DNA"/>
</dbReference>
<evidence type="ECO:0000313" key="2">
    <source>
        <dbReference type="Proteomes" id="UP000676336"/>
    </source>
</evidence>
<sequence length="49" mass="5845">VGQFDPMIMLLWDMIVIAYPVPFDIDPNLFLDHLYDSKDIDDNFRNHSF</sequence>
<gene>
    <name evidence="1" type="ORF">SMN809_LOCUS35111</name>
</gene>
<feature type="non-terminal residue" evidence="1">
    <location>
        <position position="1"/>
    </location>
</feature>
<comment type="caution">
    <text evidence="1">The sequence shown here is derived from an EMBL/GenBank/DDBJ whole genome shotgun (WGS) entry which is preliminary data.</text>
</comment>
<accession>A0A8S2XP45</accession>
<protein>
    <submittedName>
        <fullName evidence="1">Uncharacterized protein</fullName>
    </submittedName>
</protein>
<name>A0A8S2XP45_9BILA</name>
<proteinExistence type="predicted"/>
<dbReference type="Proteomes" id="UP000676336">
    <property type="component" value="Unassembled WGS sequence"/>
</dbReference>
<dbReference type="AlphaFoldDB" id="A0A8S2XP45"/>